<reference evidence="1 2" key="1">
    <citation type="journal article" date="2019" name="Appl. Microbiol. Biotechnol.">
        <title>Genome sequence of Isaria javanica and comparative genome analysis insights into family S53 peptidase evolution in fungal entomopathogens.</title>
        <authorList>
            <person name="Lin R."/>
            <person name="Zhang X."/>
            <person name="Xin B."/>
            <person name="Zou M."/>
            <person name="Gao Y."/>
            <person name="Qin F."/>
            <person name="Hu Q."/>
            <person name="Xie B."/>
            <person name="Cheng X."/>
        </authorList>
    </citation>
    <scope>NUCLEOTIDE SEQUENCE [LARGE SCALE GENOMIC DNA]</scope>
    <source>
        <strain evidence="1 2">IJ1G</strain>
    </source>
</reference>
<evidence type="ECO:0000313" key="2">
    <source>
        <dbReference type="Proteomes" id="UP000315783"/>
    </source>
</evidence>
<proteinExistence type="predicted"/>
<gene>
    <name evidence="1" type="ORF">IF1G_09532</name>
</gene>
<name>A0A545UR52_9HYPO</name>
<accession>A0A545UR52</accession>
<comment type="caution">
    <text evidence="1">The sequence shown here is derived from an EMBL/GenBank/DDBJ whole genome shotgun (WGS) entry which is preliminary data.</text>
</comment>
<sequence length="55" mass="6103">MDDTMFIQFALGILDLAVNDTFTKAAGSRLTCPWLPARWRTQNPADPCLASTWSS</sequence>
<dbReference type="AlphaFoldDB" id="A0A545UR52"/>
<protein>
    <submittedName>
        <fullName evidence="1">Uncharacterized protein</fullName>
    </submittedName>
</protein>
<evidence type="ECO:0000313" key="1">
    <source>
        <dbReference type="EMBL" id="TQV91947.1"/>
    </source>
</evidence>
<dbReference type="EMBL" id="SPUK01000017">
    <property type="protein sequence ID" value="TQV91947.1"/>
    <property type="molecule type" value="Genomic_DNA"/>
</dbReference>
<keyword evidence="2" id="KW-1185">Reference proteome</keyword>
<organism evidence="1 2">
    <name type="scientific">Cordyceps javanica</name>
    <dbReference type="NCBI Taxonomy" id="43265"/>
    <lineage>
        <taxon>Eukaryota</taxon>
        <taxon>Fungi</taxon>
        <taxon>Dikarya</taxon>
        <taxon>Ascomycota</taxon>
        <taxon>Pezizomycotina</taxon>
        <taxon>Sordariomycetes</taxon>
        <taxon>Hypocreomycetidae</taxon>
        <taxon>Hypocreales</taxon>
        <taxon>Cordycipitaceae</taxon>
        <taxon>Cordyceps</taxon>
    </lineage>
</organism>
<dbReference type="Proteomes" id="UP000315783">
    <property type="component" value="Unassembled WGS sequence"/>
</dbReference>